<dbReference type="RefSeq" id="XP_067520729.1">
    <property type="nucleotide sequence ID" value="XM_067664628.1"/>
</dbReference>
<keyword evidence="1" id="KW-0175">Coiled coil</keyword>
<dbReference type="OrthoDB" id="10273408at2759"/>
<dbReference type="GeneID" id="93617009"/>
<name>I1CA53_RHIO9</name>
<keyword evidence="3" id="KW-1185">Reference proteome</keyword>
<proteinExistence type="predicted"/>
<dbReference type="AlphaFoldDB" id="I1CA53"/>
<dbReference type="VEuPathDB" id="FungiDB:RO3G_10043"/>
<reference evidence="2 3" key="1">
    <citation type="journal article" date="2009" name="PLoS Genet.">
        <title>Genomic analysis of the basal lineage fungus Rhizopus oryzae reveals a whole-genome duplication.</title>
        <authorList>
            <person name="Ma L.-J."/>
            <person name="Ibrahim A.S."/>
            <person name="Skory C."/>
            <person name="Grabherr M.G."/>
            <person name="Burger G."/>
            <person name="Butler M."/>
            <person name="Elias M."/>
            <person name="Idnurm A."/>
            <person name="Lang B.F."/>
            <person name="Sone T."/>
            <person name="Abe A."/>
            <person name="Calvo S.E."/>
            <person name="Corrochano L.M."/>
            <person name="Engels R."/>
            <person name="Fu J."/>
            <person name="Hansberg W."/>
            <person name="Kim J.-M."/>
            <person name="Kodira C.D."/>
            <person name="Koehrsen M.J."/>
            <person name="Liu B."/>
            <person name="Miranda-Saavedra D."/>
            <person name="O'Leary S."/>
            <person name="Ortiz-Castellanos L."/>
            <person name="Poulter R."/>
            <person name="Rodriguez-Romero J."/>
            <person name="Ruiz-Herrera J."/>
            <person name="Shen Y.-Q."/>
            <person name="Zeng Q."/>
            <person name="Galagan J."/>
            <person name="Birren B.W."/>
            <person name="Cuomo C.A."/>
            <person name="Wickes B.L."/>
        </authorList>
    </citation>
    <scope>NUCLEOTIDE SEQUENCE [LARGE SCALE GENOMIC DNA]</scope>
    <source>
        <strain evidence="3">RA 99-880 / ATCC MYA-4621 / FGSC 9543 / NRRL 43880</strain>
    </source>
</reference>
<accession>I1CA53</accession>
<dbReference type="EMBL" id="CH476738">
    <property type="protein sequence ID" value="EIE85333.1"/>
    <property type="molecule type" value="Genomic_DNA"/>
</dbReference>
<sequence length="327" mass="35353">MSRRVATPISVPSNAPKRARVSMSIAGSSSTVVPASVPASVVPVPAPASASAPVSASALAPAPASASVPVAGFSSFTTPRLESSVGAEAIRAASGFAPDIMAAQIQQLTQLLQQQQQQQQQRASEAEVDQAKKECSSYLAEYYRDYVVGRRSEFDLDVTFAHKNNRKVKALLSEQVRKHRRFDLLTTSQIHTIIRSKYSYLMSKAKGKTVASTKTTCRSRVNTKLSNKRSIYMANPSAFDARFPFAGKILTVDWTSDEEDGPEDANGRTFVVKRPSFRSNEKMLRWSSLTSSMILIFLPGPFSSPGLGFPTFVSASSSSFAAANPMQ</sequence>
<dbReference type="Proteomes" id="UP000009138">
    <property type="component" value="Unassembled WGS sequence"/>
</dbReference>
<evidence type="ECO:0000313" key="2">
    <source>
        <dbReference type="EMBL" id="EIE85333.1"/>
    </source>
</evidence>
<dbReference type="InParanoid" id="I1CA53"/>
<organism evidence="2 3">
    <name type="scientific">Rhizopus delemar (strain RA 99-880 / ATCC MYA-4621 / FGSC 9543 / NRRL 43880)</name>
    <name type="common">Mucormycosis agent</name>
    <name type="synonym">Rhizopus arrhizus var. delemar</name>
    <dbReference type="NCBI Taxonomy" id="246409"/>
    <lineage>
        <taxon>Eukaryota</taxon>
        <taxon>Fungi</taxon>
        <taxon>Fungi incertae sedis</taxon>
        <taxon>Mucoromycota</taxon>
        <taxon>Mucoromycotina</taxon>
        <taxon>Mucoromycetes</taxon>
        <taxon>Mucorales</taxon>
        <taxon>Mucorineae</taxon>
        <taxon>Rhizopodaceae</taxon>
        <taxon>Rhizopus</taxon>
    </lineage>
</organism>
<evidence type="ECO:0000256" key="1">
    <source>
        <dbReference type="SAM" id="Coils"/>
    </source>
</evidence>
<protein>
    <submittedName>
        <fullName evidence="2">Uncharacterized protein</fullName>
    </submittedName>
</protein>
<evidence type="ECO:0000313" key="3">
    <source>
        <dbReference type="Proteomes" id="UP000009138"/>
    </source>
</evidence>
<gene>
    <name evidence="2" type="ORF">RO3G_10043</name>
</gene>
<feature type="coiled-coil region" evidence="1">
    <location>
        <begin position="101"/>
        <end position="134"/>
    </location>
</feature>